<evidence type="ECO:0000313" key="3">
    <source>
        <dbReference type="Proteomes" id="UP000220102"/>
    </source>
</evidence>
<comment type="caution">
    <text evidence="2">The sequence shown here is derived from an EMBL/GenBank/DDBJ whole genome shotgun (WGS) entry which is preliminary data.</text>
</comment>
<dbReference type="AlphaFoldDB" id="A0A2A8D0I1"/>
<evidence type="ECO:0000313" key="2">
    <source>
        <dbReference type="EMBL" id="PEN14317.1"/>
    </source>
</evidence>
<dbReference type="OrthoDB" id="966130at2"/>
<proteinExistence type="predicted"/>
<organism evidence="2 3">
    <name type="scientific">Longibacter salinarum</name>
    <dbReference type="NCBI Taxonomy" id="1850348"/>
    <lineage>
        <taxon>Bacteria</taxon>
        <taxon>Pseudomonadati</taxon>
        <taxon>Rhodothermota</taxon>
        <taxon>Rhodothermia</taxon>
        <taxon>Rhodothermales</taxon>
        <taxon>Salisaetaceae</taxon>
        <taxon>Longibacter</taxon>
    </lineage>
</organism>
<dbReference type="Proteomes" id="UP000220102">
    <property type="component" value="Unassembled WGS sequence"/>
</dbReference>
<accession>A0A2A8D0I1</accession>
<gene>
    <name evidence="2" type="ORF">CRI94_04570</name>
</gene>
<keyword evidence="1" id="KW-0812">Transmembrane</keyword>
<sequence>MPEEYSKCPSCALEYEDDGDVDVCPYCGYEFPERARSTRWVAWVLVLLMLWPAIKGIMYLLG</sequence>
<name>A0A2A8D0I1_9BACT</name>
<evidence type="ECO:0000256" key="1">
    <source>
        <dbReference type="SAM" id="Phobius"/>
    </source>
</evidence>
<keyword evidence="1" id="KW-1133">Transmembrane helix</keyword>
<dbReference type="SUPFAM" id="SSF57783">
    <property type="entry name" value="Zinc beta-ribbon"/>
    <property type="match status" value="1"/>
</dbReference>
<reference evidence="2 3" key="1">
    <citation type="submission" date="2017-10" db="EMBL/GenBank/DDBJ databases">
        <title>Draft genome of Longibacter Salinarum.</title>
        <authorList>
            <person name="Goh K.M."/>
            <person name="Shamsir M.S."/>
            <person name="Lim S.W."/>
        </authorList>
    </citation>
    <scope>NUCLEOTIDE SEQUENCE [LARGE SCALE GENOMIC DNA]</scope>
    <source>
        <strain evidence="2 3">KCTC 52045</strain>
    </source>
</reference>
<dbReference type="RefSeq" id="WP_098074495.1">
    <property type="nucleotide sequence ID" value="NZ_PDEQ01000002.1"/>
</dbReference>
<keyword evidence="3" id="KW-1185">Reference proteome</keyword>
<feature type="transmembrane region" description="Helical" evidence="1">
    <location>
        <begin position="40"/>
        <end position="61"/>
    </location>
</feature>
<dbReference type="EMBL" id="PDEQ01000002">
    <property type="protein sequence ID" value="PEN14317.1"/>
    <property type="molecule type" value="Genomic_DNA"/>
</dbReference>
<protein>
    <recommendedName>
        <fullName evidence="4">Zinc ribbon domain-containing protein</fullName>
    </recommendedName>
</protein>
<keyword evidence="1" id="KW-0472">Membrane</keyword>
<evidence type="ECO:0008006" key="4">
    <source>
        <dbReference type="Google" id="ProtNLM"/>
    </source>
</evidence>